<evidence type="ECO:0000256" key="3">
    <source>
        <dbReference type="ARBA" id="ARBA00022729"/>
    </source>
</evidence>
<dbReference type="CDD" id="cd06342">
    <property type="entry name" value="PBP1_ABC_LIVBP-like"/>
    <property type="match status" value="1"/>
</dbReference>
<protein>
    <submittedName>
        <fullName evidence="6">Branched-chain amino acid ABC transporter substrate-binding protein</fullName>
    </submittedName>
</protein>
<proteinExistence type="inferred from homology"/>
<organism evidence="6 7">
    <name type="scientific">Bradyrhizobium brasilense</name>
    <dbReference type="NCBI Taxonomy" id="1419277"/>
    <lineage>
        <taxon>Bacteria</taxon>
        <taxon>Pseudomonadati</taxon>
        <taxon>Pseudomonadota</taxon>
        <taxon>Alphaproteobacteria</taxon>
        <taxon>Hyphomicrobiales</taxon>
        <taxon>Nitrobacteraceae</taxon>
        <taxon>Bradyrhizobium</taxon>
    </lineage>
</organism>
<dbReference type="PANTHER" id="PTHR47151">
    <property type="entry name" value="LEU/ILE/VAL-BINDING ABC TRANSPORTER SUBUNIT"/>
    <property type="match status" value="1"/>
</dbReference>
<reference evidence="6 7" key="1">
    <citation type="submission" date="2023-04" db="EMBL/GenBank/DDBJ databases">
        <title>Australian commercial rhizobial inoculants.</title>
        <authorList>
            <person name="Kohlmeier M.G."/>
            <person name="O'Hara G.W."/>
            <person name="Colombi E."/>
            <person name="Ramsay J.P."/>
            <person name="Terpolilli J."/>
        </authorList>
    </citation>
    <scope>NUCLEOTIDE SEQUENCE [LARGE SCALE GENOMIC DNA]</scope>
    <source>
        <strain evidence="6 7">CB627</strain>
    </source>
</reference>
<dbReference type="InterPro" id="IPR028082">
    <property type="entry name" value="Peripla_BP_I"/>
</dbReference>
<dbReference type="InterPro" id="IPR000709">
    <property type="entry name" value="Leu_Ile_Val-bd"/>
</dbReference>
<evidence type="ECO:0000256" key="2">
    <source>
        <dbReference type="ARBA" id="ARBA00022448"/>
    </source>
</evidence>
<dbReference type="EMBL" id="CP121646">
    <property type="protein sequence ID" value="WFU62455.1"/>
    <property type="molecule type" value="Genomic_DNA"/>
</dbReference>
<keyword evidence="7" id="KW-1185">Reference proteome</keyword>
<evidence type="ECO:0000313" key="7">
    <source>
        <dbReference type="Proteomes" id="UP001221546"/>
    </source>
</evidence>
<name>A0ABY8JA54_9BRAD</name>
<evidence type="ECO:0000256" key="1">
    <source>
        <dbReference type="ARBA" id="ARBA00010062"/>
    </source>
</evidence>
<keyword evidence="3" id="KW-0732">Signal</keyword>
<comment type="similarity">
    <text evidence="1">Belongs to the leucine-binding protein family.</text>
</comment>
<dbReference type="PRINTS" id="PR00337">
    <property type="entry name" value="LEUILEVALBP"/>
</dbReference>
<dbReference type="Gene3D" id="3.40.50.2300">
    <property type="match status" value="2"/>
</dbReference>
<evidence type="ECO:0000256" key="4">
    <source>
        <dbReference type="ARBA" id="ARBA00022970"/>
    </source>
</evidence>
<sequence length="403" mass="42365">MTSLGRISRIDICKQVGPQIPAAGEHWSSIMLGRRNALAASAALLFCAIGSPTRASDVNIAVAGPVIGSGTAFGGQMRDGAAAAVEALNVSGLLPDTKLISTVVDDACDPNHAIAVTNQLTKERVRLTVGHFCSSSSIPVYDDVADIVQVLPGSTNPQLTDRGLEAVFRICGCGDKQCFVAAEYIGSRHNNHPIAVLDDKSTAGNDIADAVAAQLQRSGEYVNRQSYVAGEKNYAALVSRLKTEGLRLAYFGGYLTEVGLIVRRASESGAGLIIMANDPLMTSNFRGIASSAGNCTLFTFMPEPGKNTNAAGIATRLNAANMSAEGYMLYAYAAVKAQADAVKRASSFDSARVTDALRSRPTDTVISPARFESNEAKRLLVFSFPAGASDMSKTSSRTDRGLT</sequence>
<feature type="domain" description="Leucine-binding protein" evidence="5">
    <location>
        <begin position="58"/>
        <end position="372"/>
    </location>
</feature>
<dbReference type="Proteomes" id="UP001221546">
    <property type="component" value="Chromosome"/>
</dbReference>
<evidence type="ECO:0000313" key="6">
    <source>
        <dbReference type="EMBL" id="WFU62455.1"/>
    </source>
</evidence>
<evidence type="ECO:0000259" key="5">
    <source>
        <dbReference type="Pfam" id="PF13458"/>
    </source>
</evidence>
<dbReference type="InterPro" id="IPR028081">
    <property type="entry name" value="Leu-bd"/>
</dbReference>
<dbReference type="Pfam" id="PF13458">
    <property type="entry name" value="Peripla_BP_6"/>
    <property type="match status" value="1"/>
</dbReference>
<accession>A0ABY8JA54</accession>
<dbReference type="PANTHER" id="PTHR47151:SF2">
    <property type="entry name" value="AMINO ACID BINDING PROTEIN"/>
    <property type="match status" value="1"/>
</dbReference>
<dbReference type="SUPFAM" id="SSF53822">
    <property type="entry name" value="Periplasmic binding protein-like I"/>
    <property type="match status" value="1"/>
</dbReference>
<keyword evidence="4" id="KW-0029">Amino-acid transport</keyword>
<gene>
    <name evidence="6" type="ORF">QA636_33945</name>
</gene>
<keyword evidence="2" id="KW-0813">Transport</keyword>
<dbReference type="RefSeq" id="WP_310885129.1">
    <property type="nucleotide sequence ID" value="NZ_CP121646.1"/>
</dbReference>